<reference evidence="1 2" key="1">
    <citation type="submission" date="2015-10" db="EMBL/GenBank/DDBJ databases">
        <title>Full genome of DAOMC 229536 Phialocephala scopiformis, a fungal endophyte of spruce producing the potent anti-insectan compound rugulosin.</title>
        <authorList>
            <consortium name="DOE Joint Genome Institute"/>
            <person name="Walker A.K."/>
            <person name="Frasz S.L."/>
            <person name="Seifert K.A."/>
            <person name="Miller J.D."/>
            <person name="Mondo S.J."/>
            <person name="Labutti K."/>
            <person name="Lipzen A."/>
            <person name="Dockter R."/>
            <person name="Kennedy M."/>
            <person name="Grigoriev I.V."/>
            <person name="Spatafora J.W."/>
        </authorList>
    </citation>
    <scope>NUCLEOTIDE SEQUENCE [LARGE SCALE GENOMIC DNA]</scope>
    <source>
        <strain evidence="1 2">CBS 120377</strain>
    </source>
</reference>
<dbReference type="InterPro" id="IPR013078">
    <property type="entry name" value="His_Pase_superF_clade-1"/>
</dbReference>
<sequence>MENATPNIIVHFMRHAEPAHKCGGIDDLTMLDPDISYNGRLQCLAFSSAIAPDLEQHVTHIFSSPMLRALTTTCIALWPLLRKGLTVHALPELQNLDMGPSGTGMNVSDLDKEFTGNFGLLGGKDRKSVVDVKTFMAKDWNSKETGSWSTPEVEWRVDYMRGFLKGLLAGRERVEVVIVSHGSFLRKLVNDVKFQDVVLTSCVFGEDGKFEEISQDKLGDLRKQMKE</sequence>
<dbReference type="OrthoDB" id="496981at2759"/>
<dbReference type="EMBL" id="KQ947413">
    <property type="protein sequence ID" value="KUJ17959.1"/>
    <property type="molecule type" value="Genomic_DNA"/>
</dbReference>
<dbReference type="PANTHER" id="PTHR48100:SF1">
    <property type="entry name" value="HISTIDINE PHOSPHATASE FAMILY PROTEIN-RELATED"/>
    <property type="match status" value="1"/>
</dbReference>
<dbReference type="AlphaFoldDB" id="A0A194XCS0"/>
<dbReference type="RefSeq" id="XP_018072314.1">
    <property type="nucleotide sequence ID" value="XM_018219711.1"/>
</dbReference>
<dbReference type="Proteomes" id="UP000070700">
    <property type="component" value="Unassembled WGS sequence"/>
</dbReference>
<evidence type="ECO:0008006" key="3">
    <source>
        <dbReference type="Google" id="ProtNLM"/>
    </source>
</evidence>
<accession>A0A194XCS0</accession>
<organism evidence="1 2">
    <name type="scientific">Mollisia scopiformis</name>
    <name type="common">Conifer needle endophyte fungus</name>
    <name type="synonym">Phialocephala scopiformis</name>
    <dbReference type="NCBI Taxonomy" id="149040"/>
    <lineage>
        <taxon>Eukaryota</taxon>
        <taxon>Fungi</taxon>
        <taxon>Dikarya</taxon>
        <taxon>Ascomycota</taxon>
        <taxon>Pezizomycotina</taxon>
        <taxon>Leotiomycetes</taxon>
        <taxon>Helotiales</taxon>
        <taxon>Mollisiaceae</taxon>
        <taxon>Mollisia</taxon>
    </lineage>
</organism>
<dbReference type="Pfam" id="PF00300">
    <property type="entry name" value="His_Phos_1"/>
    <property type="match status" value="1"/>
</dbReference>
<gene>
    <name evidence="1" type="ORF">LY89DRAFT_732662</name>
</gene>
<dbReference type="InterPro" id="IPR029033">
    <property type="entry name" value="His_PPase_superfam"/>
</dbReference>
<dbReference type="InParanoid" id="A0A194XCS0"/>
<name>A0A194XCS0_MOLSC</name>
<keyword evidence="2" id="KW-1185">Reference proteome</keyword>
<dbReference type="Gene3D" id="3.40.50.1240">
    <property type="entry name" value="Phosphoglycerate mutase-like"/>
    <property type="match status" value="1"/>
</dbReference>
<protein>
    <recommendedName>
        <fullName evidence="3">Phosphoglycerate mutase-like protein</fullName>
    </recommendedName>
</protein>
<proteinExistence type="predicted"/>
<dbReference type="SUPFAM" id="SSF53254">
    <property type="entry name" value="Phosphoglycerate mutase-like"/>
    <property type="match status" value="1"/>
</dbReference>
<dbReference type="SMART" id="SM00855">
    <property type="entry name" value="PGAM"/>
    <property type="match status" value="1"/>
</dbReference>
<dbReference type="InterPro" id="IPR050275">
    <property type="entry name" value="PGM_Phosphatase"/>
</dbReference>
<dbReference type="GO" id="GO:0005737">
    <property type="term" value="C:cytoplasm"/>
    <property type="evidence" value="ECO:0007669"/>
    <property type="project" value="TreeGrafter"/>
</dbReference>
<dbReference type="KEGG" id="psco:LY89DRAFT_732662"/>
<dbReference type="GeneID" id="28829437"/>
<evidence type="ECO:0000313" key="2">
    <source>
        <dbReference type="Proteomes" id="UP000070700"/>
    </source>
</evidence>
<evidence type="ECO:0000313" key="1">
    <source>
        <dbReference type="EMBL" id="KUJ17959.1"/>
    </source>
</evidence>
<dbReference type="GO" id="GO:0016791">
    <property type="term" value="F:phosphatase activity"/>
    <property type="evidence" value="ECO:0007669"/>
    <property type="project" value="TreeGrafter"/>
</dbReference>
<dbReference type="PANTHER" id="PTHR48100">
    <property type="entry name" value="BROAD-SPECIFICITY PHOSPHATASE YOR283W-RELATED"/>
    <property type="match status" value="1"/>
</dbReference>